<dbReference type="AlphaFoldDB" id="A0A5N6ZWT6"/>
<dbReference type="Proteomes" id="UP000326268">
    <property type="component" value="Unassembled WGS sequence"/>
</dbReference>
<name>A0A5N6ZWT6_9EURO</name>
<sequence>MRYSSHQSYLRELPERSPTLLQKTKGLMYSKLLHAAVRGRIPSLYRQQQKCDPSGNCSTTCNIADQDCWIHRSFNVCRPSYYKEMEKVPWRVTCDHPVPTAILLMRGLST</sequence>
<evidence type="ECO:0000313" key="1">
    <source>
        <dbReference type="EMBL" id="KAE8361723.1"/>
    </source>
</evidence>
<organism evidence="1 2">
    <name type="scientific">Aspergillus caelatus</name>
    <dbReference type="NCBI Taxonomy" id="61420"/>
    <lineage>
        <taxon>Eukaryota</taxon>
        <taxon>Fungi</taxon>
        <taxon>Dikarya</taxon>
        <taxon>Ascomycota</taxon>
        <taxon>Pezizomycotina</taxon>
        <taxon>Eurotiomycetes</taxon>
        <taxon>Eurotiomycetidae</taxon>
        <taxon>Eurotiales</taxon>
        <taxon>Aspergillaceae</taxon>
        <taxon>Aspergillus</taxon>
        <taxon>Aspergillus subgen. Circumdati</taxon>
    </lineage>
</organism>
<protein>
    <submittedName>
        <fullName evidence="1">Uncharacterized protein</fullName>
    </submittedName>
</protein>
<dbReference type="EMBL" id="ML737725">
    <property type="protein sequence ID" value="KAE8361723.1"/>
    <property type="molecule type" value="Genomic_DNA"/>
</dbReference>
<dbReference type="RefSeq" id="XP_031924804.1">
    <property type="nucleotide sequence ID" value="XM_032067910.1"/>
</dbReference>
<evidence type="ECO:0000313" key="2">
    <source>
        <dbReference type="Proteomes" id="UP000326268"/>
    </source>
</evidence>
<reference evidence="1 2" key="1">
    <citation type="submission" date="2019-04" db="EMBL/GenBank/DDBJ databases">
        <title>Friends and foes A comparative genomics studyof 23 Aspergillus species from section Flavi.</title>
        <authorList>
            <consortium name="DOE Joint Genome Institute"/>
            <person name="Kjaerbolling I."/>
            <person name="Vesth T."/>
            <person name="Frisvad J.C."/>
            <person name="Nybo J.L."/>
            <person name="Theobald S."/>
            <person name="Kildgaard S."/>
            <person name="Isbrandt T."/>
            <person name="Kuo A."/>
            <person name="Sato A."/>
            <person name="Lyhne E.K."/>
            <person name="Kogle M.E."/>
            <person name="Wiebenga A."/>
            <person name="Kun R.S."/>
            <person name="Lubbers R.J."/>
            <person name="Makela M.R."/>
            <person name="Barry K."/>
            <person name="Chovatia M."/>
            <person name="Clum A."/>
            <person name="Daum C."/>
            <person name="Haridas S."/>
            <person name="He G."/>
            <person name="LaButti K."/>
            <person name="Lipzen A."/>
            <person name="Mondo S."/>
            <person name="Riley R."/>
            <person name="Salamov A."/>
            <person name="Simmons B.A."/>
            <person name="Magnuson J.K."/>
            <person name="Henrissat B."/>
            <person name="Mortensen U.H."/>
            <person name="Larsen T.O."/>
            <person name="Devries R.P."/>
            <person name="Grigoriev I.V."/>
            <person name="Machida M."/>
            <person name="Baker S.E."/>
            <person name="Andersen M.R."/>
        </authorList>
    </citation>
    <scope>NUCLEOTIDE SEQUENCE [LARGE SCALE GENOMIC DNA]</scope>
    <source>
        <strain evidence="1 2">CBS 763.97</strain>
    </source>
</reference>
<accession>A0A5N6ZWT6</accession>
<gene>
    <name evidence="1" type="ORF">BDV27DRAFT_132577</name>
</gene>
<keyword evidence="2" id="KW-1185">Reference proteome</keyword>
<proteinExistence type="predicted"/>
<dbReference type="GeneID" id="43652356"/>